<feature type="compositionally biased region" description="Polar residues" evidence="5">
    <location>
        <begin position="121"/>
        <end position="152"/>
    </location>
</feature>
<feature type="compositionally biased region" description="Low complexity" evidence="5">
    <location>
        <begin position="277"/>
        <end position="290"/>
    </location>
</feature>
<dbReference type="PANTHER" id="PTHR47793">
    <property type="entry name" value="HISTONE DEACETYLASE COMPLEX SUBUNIT CTI6"/>
    <property type="match status" value="1"/>
</dbReference>
<proteinExistence type="predicted"/>
<feature type="domain" description="PHD-type" evidence="6">
    <location>
        <begin position="727"/>
        <end position="775"/>
    </location>
</feature>
<dbReference type="SUPFAM" id="SSF57903">
    <property type="entry name" value="FYVE/PHD zinc finger"/>
    <property type="match status" value="1"/>
</dbReference>
<feature type="compositionally biased region" description="Basic and acidic residues" evidence="5">
    <location>
        <begin position="685"/>
        <end position="694"/>
    </location>
</feature>
<dbReference type="GO" id="GO:0008270">
    <property type="term" value="F:zinc ion binding"/>
    <property type="evidence" value="ECO:0007669"/>
    <property type="project" value="UniProtKB-KW"/>
</dbReference>
<dbReference type="SMART" id="SM00249">
    <property type="entry name" value="PHD"/>
    <property type="match status" value="1"/>
</dbReference>
<evidence type="ECO:0000256" key="3">
    <source>
        <dbReference type="ARBA" id="ARBA00022833"/>
    </source>
</evidence>
<feature type="region of interest" description="Disordered" evidence="5">
    <location>
        <begin position="68"/>
        <end position="96"/>
    </location>
</feature>
<feature type="region of interest" description="Disordered" evidence="5">
    <location>
        <begin position="667"/>
        <end position="722"/>
    </location>
</feature>
<feature type="region of interest" description="Disordered" evidence="5">
    <location>
        <begin position="442"/>
        <end position="466"/>
    </location>
</feature>
<keyword evidence="3" id="KW-0862">Zinc</keyword>
<feature type="compositionally biased region" description="Polar residues" evidence="5">
    <location>
        <begin position="667"/>
        <end position="682"/>
    </location>
</feature>
<name>A0A9P3H3H1_9FUNG</name>
<dbReference type="PROSITE" id="PS50016">
    <property type="entry name" value="ZF_PHD_2"/>
    <property type="match status" value="1"/>
</dbReference>
<dbReference type="Gene3D" id="3.30.40.10">
    <property type="entry name" value="Zinc/RING finger domain, C3HC4 (zinc finger)"/>
    <property type="match status" value="1"/>
</dbReference>
<feature type="compositionally biased region" description="Acidic residues" evidence="5">
    <location>
        <begin position="849"/>
        <end position="858"/>
    </location>
</feature>
<evidence type="ECO:0000256" key="1">
    <source>
        <dbReference type="ARBA" id="ARBA00022723"/>
    </source>
</evidence>
<feature type="region of interest" description="Disordered" evidence="5">
    <location>
        <begin position="779"/>
        <end position="867"/>
    </location>
</feature>
<dbReference type="InterPro" id="IPR019787">
    <property type="entry name" value="Znf_PHD-finger"/>
</dbReference>
<dbReference type="AlphaFoldDB" id="A0A9P3H3H1"/>
<dbReference type="PROSITE" id="PS01359">
    <property type="entry name" value="ZF_PHD_1"/>
    <property type="match status" value="1"/>
</dbReference>
<evidence type="ECO:0000313" key="8">
    <source>
        <dbReference type="Proteomes" id="UP000827284"/>
    </source>
</evidence>
<dbReference type="InterPro" id="IPR019786">
    <property type="entry name" value="Zinc_finger_PHD-type_CS"/>
</dbReference>
<evidence type="ECO:0000256" key="5">
    <source>
        <dbReference type="SAM" id="MobiDB-lite"/>
    </source>
</evidence>
<keyword evidence="1" id="KW-0479">Metal-binding</keyword>
<evidence type="ECO:0000256" key="2">
    <source>
        <dbReference type="ARBA" id="ARBA00022771"/>
    </source>
</evidence>
<dbReference type="Proteomes" id="UP000827284">
    <property type="component" value="Unassembled WGS sequence"/>
</dbReference>
<organism evidence="7 8">
    <name type="scientific">Entomortierella parvispora</name>
    <dbReference type="NCBI Taxonomy" id="205924"/>
    <lineage>
        <taxon>Eukaryota</taxon>
        <taxon>Fungi</taxon>
        <taxon>Fungi incertae sedis</taxon>
        <taxon>Mucoromycota</taxon>
        <taxon>Mortierellomycotina</taxon>
        <taxon>Mortierellomycetes</taxon>
        <taxon>Mortierellales</taxon>
        <taxon>Mortierellaceae</taxon>
        <taxon>Entomortierella</taxon>
    </lineage>
</organism>
<sequence length="1078" mass="117782">MFSQVPARAIVLSESPSSSEIKAPRKSVARKSKVLKENVEISQGSLSPTVSLAHLPIQKQSTKIRKRLLVDNEVSPGDQSTTKKHKIRIDETQSSPPTLSVVSALRIPPLHRTLSDKSSYLNLSTTQEPSSVLPKAQSTLSSWRRVSQSPKASSDGEDADDEDEDSPDQVPSSQESIAHKQGQPLSPTIPVATSRPEVVVKKLSSIEGEIFGSDTTLTSPEDDSDEEPQNSIATSSAGVLVPPPPLRLSSAPRRGPGRPRKTPLTHQNVDKKADTATQVSSSVSNTQSSTSKEDDGGSLNATVLTAEVALGIGLQLPQPPRSLMDRILNQDKAEQDERCFSSDDDAGQIEQASSVNPLLAKGVPDSTSNTEPPLDVVISAVLSGLAKDVAAPNNPELSTDFNRVSTVVIEPFAVAESLQNNDDSLFLKPIFPITRGFVANRSHRARRDSRASRTKPLRRASPSAPSIAKAVESQPFFRRTFSPRLFQTCRDIMTPAGSANSIANIPQLKAMLRQNLKQGLMTVRGASAMDSNRLQRETLPSTDDSLLLGWGSVIGNGKGLFSRPSRKEAEELRIEQRRTMVSEAYARLNLPPPRENWDVSSQVILGGLSFKSFPAMAAERNSGRWTTAMEEAMDRISSHVGCNFCRKTFKNRSGLANHLSQCSMARRQTSISNDSDGDSTASETEDQREARSPDSTKTAKAPLVPNAVSESENSEDAEDDVEDEEGVIMCVCGTKDDEGAMVQCDKCEVWLHLECLDLTEDEVPEEYFCPTCLGLPTPSTGGKSFRHIPSKISRRKSRQRKDSREFRSLSLSATSDSECGIEKRDDRLQSPQQSPLLESEQEFRREDSLITEEENEEHDESRYESAVSPQVVLNHDWDQEALDPSSELGFDVEYMHSLYGGTSARAIFKKPRAPALMLDGSSSQTDQMDMMAPLLSSDLGIEDFESLLSEGGHPPSMGLELCSDGDLTFSDSQSSQYASQSLFEQGYSTGLDTSPDLTLTSEDTLDSEGYRTPIDLRHDVDHVEHWAMDPFGNDYGPDACMSKHSKRATTTDVEDWYQTAPGDEFDLDGLIDLGAVST</sequence>
<reference evidence="7" key="1">
    <citation type="submission" date="2021-11" db="EMBL/GenBank/DDBJ databases">
        <authorList>
            <person name="Herlambang A."/>
            <person name="Guo Y."/>
            <person name="Takashima Y."/>
            <person name="Nishizawa T."/>
        </authorList>
    </citation>
    <scope>NUCLEOTIDE SEQUENCE</scope>
    <source>
        <strain evidence="7">E1425</strain>
    </source>
</reference>
<gene>
    <name evidence="7" type="ORF">EMPS_01781</name>
</gene>
<reference evidence="7" key="2">
    <citation type="journal article" date="2022" name="Microbiol. Resour. Announc.">
        <title>Whole-Genome Sequence of Entomortierella parvispora E1425, a Mucoromycotan Fungus Associated with Burkholderiaceae-Related Endosymbiotic Bacteria.</title>
        <authorList>
            <person name="Herlambang A."/>
            <person name="Guo Y."/>
            <person name="Takashima Y."/>
            <person name="Narisawa K."/>
            <person name="Ohta H."/>
            <person name="Nishizawa T."/>
        </authorList>
    </citation>
    <scope>NUCLEOTIDE SEQUENCE</scope>
    <source>
        <strain evidence="7">E1425</strain>
    </source>
</reference>
<keyword evidence="8" id="KW-1185">Reference proteome</keyword>
<comment type="caution">
    <text evidence="7">The sequence shown here is derived from an EMBL/GenBank/DDBJ whole genome shotgun (WGS) entry which is preliminary data.</text>
</comment>
<keyword evidence="2 4" id="KW-0863">Zinc-finger</keyword>
<dbReference type="EMBL" id="BQFW01000002">
    <property type="protein sequence ID" value="GJJ69435.1"/>
    <property type="molecule type" value="Genomic_DNA"/>
</dbReference>
<dbReference type="GO" id="GO:0033698">
    <property type="term" value="C:Rpd3L complex"/>
    <property type="evidence" value="ECO:0007669"/>
    <property type="project" value="TreeGrafter"/>
</dbReference>
<feature type="region of interest" description="Disordered" evidence="5">
    <location>
        <begin position="121"/>
        <end position="298"/>
    </location>
</feature>
<feature type="compositionally biased region" description="Acidic residues" evidence="5">
    <location>
        <begin position="712"/>
        <end position="722"/>
    </location>
</feature>
<evidence type="ECO:0000259" key="6">
    <source>
        <dbReference type="PROSITE" id="PS50016"/>
    </source>
</evidence>
<evidence type="ECO:0000256" key="4">
    <source>
        <dbReference type="PROSITE-ProRule" id="PRU00146"/>
    </source>
</evidence>
<dbReference type="GO" id="GO:0061186">
    <property type="term" value="P:negative regulation of silent mating-type cassette heterochromatin formation"/>
    <property type="evidence" value="ECO:0007669"/>
    <property type="project" value="TreeGrafter"/>
</dbReference>
<dbReference type="InterPro" id="IPR013083">
    <property type="entry name" value="Znf_RING/FYVE/PHD"/>
</dbReference>
<feature type="compositionally biased region" description="Acidic residues" evidence="5">
    <location>
        <begin position="155"/>
        <end position="167"/>
    </location>
</feature>
<accession>A0A9P3H3H1</accession>
<feature type="compositionally biased region" description="Basic residues" evidence="5">
    <location>
        <begin position="784"/>
        <end position="799"/>
    </location>
</feature>
<dbReference type="InterPro" id="IPR001965">
    <property type="entry name" value="Znf_PHD"/>
</dbReference>
<dbReference type="InterPro" id="IPR053051">
    <property type="entry name" value="HDAC_complex_subunit"/>
</dbReference>
<evidence type="ECO:0000313" key="7">
    <source>
        <dbReference type="EMBL" id="GJJ69435.1"/>
    </source>
</evidence>
<protein>
    <recommendedName>
        <fullName evidence="6">PHD-type domain-containing protein</fullName>
    </recommendedName>
</protein>
<dbReference type="GO" id="GO:0070210">
    <property type="term" value="C:Rpd3L-Expanded complex"/>
    <property type="evidence" value="ECO:0007669"/>
    <property type="project" value="TreeGrafter"/>
</dbReference>
<dbReference type="Pfam" id="PF00628">
    <property type="entry name" value="PHD"/>
    <property type="match status" value="1"/>
</dbReference>
<feature type="compositionally biased region" description="Basic residues" evidence="5">
    <location>
        <begin position="442"/>
        <end position="458"/>
    </location>
</feature>
<dbReference type="OrthoDB" id="79252at2759"/>
<dbReference type="GO" id="GO:0061188">
    <property type="term" value="P:negative regulation of rDNA heterochromatin formation"/>
    <property type="evidence" value="ECO:0007669"/>
    <property type="project" value="TreeGrafter"/>
</dbReference>
<dbReference type="PANTHER" id="PTHR47793:SF1">
    <property type="entry name" value="HISTONE DEACETYLASE COMPLEX SUBUNIT CTI6"/>
    <property type="match status" value="1"/>
</dbReference>
<dbReference type="InterPro" id="IPR011011">
    <property type="entry name" value="Znf_FYVE_PHD"/>
</dbReference>